<dbReference type="Pfam" id="PF00378">
    <property type="entry name" value="ECH_1"/>
    <property type="match status" value="1"/>
</dbReference>
<dbReference type="PANTHER" id="PTHR11941:SF133">
    <property type="entry name" value="1,2-EPOXYPHENYLACETYL-COA ISOMERASE"/>
    <property type="match status" value="1"/>
</dbReference>
<evidence type="ECO:0000256" key="3">
    <source>
        <dbReference type="RuleBase" id="RU003707"/>
    </source>
</evidence>
<dbReference type="InterPro" id="IPR014748">
    <property type="entry name" value="Enoyl-CoA_hydra_C"/>
</dbReference>
<dbReference type="PANTHER" id="PTHR11941">
    <property type="entry name" value="ENOYL-COA HYDRATASE-RELATED"/>
    <property type="match status" value="1"/>
</dbReference>
<dbReference type="SUPFAM" id="SSF52096">
    <property type="entry name" value="ClpP/crotonase"/>
    <property type="match status" value="1"/>
</dbReference>
<evidence type="ECO:0000256" key="1">
    <source>
        <dbReference type="ARBA" id="ARBA00005254"/>
    </source>
</evidence>
<name>A0ABM8GHM8_9MICO</name>
<keyword evidence="5" id="KW-1185">Reference proteome</keyword>
<dbReference type="CDD" id="cd06558">
    <property type="entry name" value="crotonase-like"/>
    <property type="match status" value="1"/>
</dbReference>
<accession>A0ABM8GHM8</accession>
<dbReference type="InterPro" id="IPR018376">
    <property type="entry name" value="Enoyl-CoA_hyd/isom_CS"/>
</dbReference>
<evidence type="ECO:0000313" key="5">
    <source>
        <dbReference type="Proteomes" id="UP001321486"/>
    </source>
</evidence>
<keyword evidence="2" id="KW-0456">Lyase</keyword>
<proteinExistence type="inferred from homology"/>
<sequence length="260" mass="27182">MTRLDVDRPAAGVLRLRMNGPDTLNALDEGVKSELVAALQDAATDKQDRIVLLTGTGRAFSAGGDIRAMGTRSATGTIDVLTFGREITEGITGLQKPVVAAVNGLASGAGFNLALSSDIVVASPTAWFQQSFIRMGLMPDMGGTYLLAQAIGLHRAKAALLTAHRFTAEEATGLGFVTEIFDGDFDAEAVAYCAELAKRPPVAAGLTKLLANRSVDGTLGDALDRETLAQAVLSSTSDHKSAVDAFLAKRDLDDLVFTGE</sequence>
<dbReference type="Proteomes" id="UP001321486">
    <property type="component" value="Chromosome"/>
</dbReference>
<dbReference type="InterPro" id="IPR001753">
    <property type="entry name" value="Enoyl-CoA_hydra/iso"/>
</dbReference>
<dbReference type="InterPro" id="IPR029045">
    <property type="entry name" value="ClpP/crotonase-like_dom_sf"/>
</dbReference>
<comment type="similarity">
    <text evidence="1 3">Belongs to the enoyl-CoA hydratase/isomerase family.</text>
</comment>
<dbReference type="Gene3D" id="1.10.12.10">
    <property type="entry name" value="Lyase 2-enoyl-coa Hydratase, Chain A, domain 2"/>
    <property type="match status" value="1"/>
</dbReference>
<evidence type="ECO:0000313" key="4">
    <source>
        <dbReference type="EMBL" id="BDZ47861.1"/>
    </source>
</evidence>
<evidence type="ECO:0000256" key="2">
    <source>
        <dbReference type="ARBA" id="ARBA00023239"/>
    </source>
</evidence>
<dbReference type="PROSITE" id="PS00166">
    <property type="entry name" value="ENOYL_COA_HYDRATASE"/>
    <property type="match status" value="1"/>
</dbReference>
<dbReference type="Gene3D" id="3.90.226.10">
    <property type="entry name" value="2-enoyl-CoA Hydratase, Chain A, domain 1"/>
    <property type="match status" value="1"/>
</dbReference>
<gene>
    <name evidence="4" type="ORF">GCM10025867_01020</name>
</gene>
<dbReference type="EMBL" id="AP027732">
    <property type="protein sequence ID" value="BDZ47861.1"/>
    <property type="molecule type" value="Genomic_DNA"/>
</dbReference>
<protein>
    <submittedName>
        <fullName evidence="4">Enoyl-CoA hydratase</fullName>
    </submittedName>
</protein>
<organism evidence="4 5">
    <name type="scientific">Frondihabitans sucicola</name>
    <dbReference type="NCBI Taxonomy" id="1268041"/>
    <lineage>
        <taxon>Bacteria</taxon>
        <taxon>Bacillati</taxon>
        <taxon>Actinomycetota</taxon>
        <taxon>Actinomycetes</taxon>
        <taxon>Micrococcales</taxon>
        <taxon>Microbacteriaceae</taxon>
        <taxon>Frondihabitans</taxon>
    </lineage>
</organism>
<reference evidence="5" key="1">
    <citation type="journal article" date="2019" name="Int. J. Syst. Evol. Microbiol.">
        <title>The Global Catalogue of Microorganisms (GCM) 10K type strain sequencing project: providing services to taxonomists for standard genome sequencing and annotation.</title>
        <authorList>
            <consortium name="The Broad Institute Genomics Platform"/>
            <consortium name="The Broad Institute Genome Sequencing Center for Infectious Disease"/>
            <person name="Wu L."/>
            <person name="Ma J."/>
        </authorList>
    </citation>
    <scope>NUCLEOTIDE SEQUENCE [LARGE SCALE GENOMIC DNA]</scope>
    <source>
        <strain evidence="5">NBRC 108728</strain>
    </source>
</reference>
<dbReference type="RefSeq" id="WP_286344940.1">
    <property type="nucleotide sequence ID" value="NZ_AP027732.1"/>
</dbReference>